<protein>
    <submittedName>
        <fullName evidence="3">PIR Superfamily Protein</fullName>
    </submittedName>
</protein>
<accession>A0A1A9AHF7</accession>
<dbReference type="Proteomes" id="UP000078555">
    <property type="component" value="Unassembled WGS sequence"/>
</dbReference>
<keyword evidence="5" id="KW-1185">Reference proteome</keyword>
<reference evidence="4 5" key="2">
    <citation type="submission" date="2016-05" db="EMBL/GenBank/DDBJ databases">
        <authorList>
            <person name="Naeem Raeece"/>
        </authorList>
    </citation>
    <scope>NUCLEOTIDE SEQUENCE [LARGE SCALE GENOMIC DNA]</scope>
</reference>
<evidence type="ECO:0000313" key="4">
    <source>
        <dbReference type="Proteomes" id="UP000078550"/>
    </source>
</evidence>
<dbReference type="EMBL" id="FLRD01000736">
    <property type="protein sequence ID" value="SBT55531.1"/>
    <property type="molecule type" value="Genomic_DNA"/>
</dbReference>
<keyword evidence="1" id="KW-1133">Transmembrane helix</keyword>
<keyword evidence="1" id="KW-0812">Transmembrane</keyword>
<dbReference type="EMBL" id="FLRE01000274">
    <property type="protein sequence ID" value="SBT52026.1"/>
    <property type="molecule type" value="Genomic_DNA"/>
</dbReference>
<dbReference type="InterPro" id="IPR008780">
    <property type="entry name" value="Plasmodium_Vir"/>
</dbReference>
<name>A0A1A9AHF7_PLAOA</name>
<evidence type="ECO:0000256" key="1">
    <source>
        <dbReference type="SAM" id="Phobius"/>
    </source>
</evidence>
<evidence type="ECO:0000313" key="5">
    <source>
        <dbReference type="Proteomes" id="UP000078555"/>
    </source>
</evidence>
<gene>
    <name evidence="3" type="ORF">POVWA1_070650</name>
    <name evidence="2" type="ORF">POVWA2_062930</name>
</gene>
<keyword evidence="1" id="KW-0472">Membrane</keyword>
<evidence type="ECO:0000313" key="2">
    <source>
        <dbReference type="EMBL" id="SBT52026.1"/>
    </source>
</evidence>
<dbReference type="Proteomes" id="UP000078550">
    <property type="component" value="Unassembled WGS sequence"/>
</dbReference>
<evidence type="ECO:0000313" key="3">
    <source>
        <dbReference type="EMBL" id="SBT55531.1"/>
    </source>
</evidence>
<organism evidence="3 5">
    <name type="scientific">Plasmodium ovale wallikeri</name>
    <dbReference type="NCBI Taxonomy" id="864142"/>
    <lineage>
        <taxon>Eukaryota</taxon>
        <taxon>Sar</taxon>
        <taxon>Alveolata</taxon>
        <taxon>Apicomplexa</taxon>
        <taxon>Aconoidasida</taxon>
        <taxon>Haemosporida</taxon>
        <taxon>Plasmodiidae</taxon>
        <taxon>Plasmodium</taxon>
        <taxon>Plasmodium (Plasmodium)</taxon>
    </lineage>
</organism>
<proteinExistence type="predicted"/>
<sequence length="319" mass="37313">MSSIFNEYPLERLYDEFNDYAEDKYSQYCNFLKEKNSLYPGIYDFCKRLERNLKKIIKNELKNDLLKNPCAYLNYWVSNELYNMFPSDNVKYTNVISMLRSPWTNIYRNFEGNGIKCDFPSLSFITNYNTEKLNEFENYLHNCKFIDEQKVTSSSEHKKYYCKYISNFSSIYNSFISACHRKTHIDCSKLTAVLSDCNPQNLLEELNCRELEAPKSEIQGGDDHAGSHTSEEGLGIKSPELNSFNILPIFVSVFGIFLASFILYKTTPIESFIRKHIIKNKKTKINYNNQMNSTLIENSSDGVNINYENIPIHLTYEQV</sequence>
<feature type="transmembrane region" description="Helical" evidence="1">
    <location>
        <begin position="246"/>
        <end position="264"/>
    </location>
</feature>
<reference evidence="3" key="1">
    <citation type="submission" date="2016-05" db="EMBL/GenBank/DDBJ databases">
        <authorList>
            <person name="Lavstsen T."/>
            <person name="Jespersen J.S."/>
        </authorList>
    </citation>
    <scope>NUCLEOTIDE SEQUENCE [LARGE SCALE GENOMIC DNA]</scope>
</reference>
<dbReference type="Pfam" id="PF05795">
    <property type="entry name" value="Plasmodium_Vir"/>
    <property type="match status" value="2"/>
</dbReference>
<dbReference type="AlphaFoldDB" id="A0A1A9AHF7"/>